<dbReference type="Proteomes" id="UP000184384">
    <property type="component" value="Unassembled WGS sequence"/>
</dbReference>
<reference evidence="1 4" key="3">
    <citation type="submission" date="2018-03" db="EMBL/GenBank/DDBJ databases">
        <title>Genomic Encyclopedia of Archaeal and Bacterial Type Strains, Phase II (KMG-II): from individual species to whole genera.</title>
        <authorList>
            <person name="Goeker M."/>
        </authorList>
    </citation>
    <scope>NUCLEOTIDE SEQUENCE [LARGE SCALE GENOMIC DNA]</scope>
    <source>
        <strain evidence="1 4">DSM 17797</strain>
    </source>
</reference>
<organism evidence="2 3">
    <name type="scientific">Flavobacterium granuli</name>
    <dbReference type="NCBI Taxonomy" id="280093"/>
    <lineage>
        <taxon>Bacteria</taxon>
        <taxon>Pseudomonadati</taxon>
        <taxon>Bacteroidota</taxon>
        <taxon>Flavobacteriia</taxon>
        <taxon>Flavobacteriales</taxon>
        <taxon>Flavobacteriaceae</taxon>
        <taxon>Flavobacterium</taxon>
    </lineage>
</organism>
<accession>A0A1M5J6Y8</accession>
<dbReference type="EMBL" id="PVUB01000001">
    <property type="protein sequence ID" value="PRZ28256.1"/>
    <property type="molecule type" value="Genomic_DNA"/>
</dbReference>
<dbReference type="EMBL" id="FQWO01000001">
    <property type="protein sequence ID" value="SHG36125.1"/>
    <property type="molecule type" value="Genomic_DNA"/>
</dbReference>
<name>A0A1M5J6Y8_9FLAO</name>
<gene>
    <name evidence="1" type="ORF">BC624_101549</name>
    <name evidence="2" type="ORF">SAMN05443373_101549</name>
</gene>
<evidence type="ECO:0000313" key="2">
    <source>
        <dbReference type="EMBL" id="SHG36125.1"/>
    </source>
</evidence>
<sequence length="34" mass="3723">MNAIDNSGLEILSTIIVESISTSGIYCFGEKNRF</sequence>
<evidence type="ECO:0000313" key="1">
    <source>
        <dbReference type="EMBL" id="PRZ28256.1"/>
    </source>
</evidence>
<reference evidence="2" key="1">
    <citation type="submission" date="2016-11" db="EMBL/GenBank/DDBJ databases">
        <authorList>
            <person name="Jaros S."/>
            <person name="Januszkiewicz K."/>
            <person name="Wedrychowicz H."/>
        </authorList>
    </citation>
    <scope>NUCLEOTIDE SEQUENCE [LARGE SCALE GENOMIC DNA]</scope>
    <source>
        <strain evidence="2">DSM 19729</strain>
    </source>
</reference>
<keyword evidence="4" id="KW-1185">Reference proteome</keyword>
<protein>
    <submittedName>
        <fullName evidence="2">Uncharacterized protein</fullName>
    </submittedName>
</protein>
<evidence type="ECO:0000313" key="3">
    <source>
        <dbReference type="Proteomes" id="UP000184384"/>
    </source>
</evidence>
<dbReference type="AlphaFoldDB" id="A0A1M5J6Y8"/>
<dbReference type="Proteomes" id="UP000237771">
    <property type="component" value="Unassembled WGS sequence"/>
</dbReference>
<reference evidence="3" key="2">
    <citation type="submission" date="2016-11" db="EMBL/GenBank/DDBJ databases">
        <authorList>
            <person name="Varghese N."/>
            <person name="Submissions S."/>
        </authorList>
    </citation>
    <scope>NUCLEOTIDE SEQUENCE [LARGE SCALE GENOMIC DNA]</scope>
    <source>
        <strain evidence="3">DSM 19729</strain>
    </source>
</reference>
<evidence type="ECO:0000313" key="4">
    <source>
        <dbReference type="Proteomes" id="UP000237771"/>
    </source>
</evidence>
<proteinExistence type="predicted"/>